<sequence length="107" mass="12191">MARDFADAFYHSAAWKKAQRLAMQLHYGVCEKCGRPAKIIHHKIWLTPENINNQDIALGQDNLMALCIDCHNRIHAKAASVREGLEFDGSGQLVRMQSPPFKNVERF</sequence>
<dbReference type="PATRIC" id="fig|927704.6.peg.1157"/>
<name>I0GPZ4_SELRL</name>
<dbReference type="GO" id="GO:0003676">
    <property type="term" value="F:nucleic acid binding"/>
    <property type="evidence" value="ECO:0007669"/>
    <property type="project" value="InterPro"/>
</dbReference>
<evidence type="ECO:0000313" key="2">
    <source>
        <dbReference type="EMBL" id="BAL82831.1"/>
    </source>
</evidence>
<dbReference type="GO" id="GO:0008270">
    <property type="term" value="F:zinc ion binding"/>
    <property type="evidence" value="ECO:0007669"/>
    <property type="project" value="InterPro"/>
</dbReference>
<dbReference type="CDD" id="cd00085">
    <property type="entry name" value="HNHc"/>
    <property type="match status" value="1"/>
</dbReference>
<dbReference type="eggNOG" id="COG1403">
    <property type="taxonomic scope" value="Bacteria"/>
</dbReference>
<protein>
    <submittedName>
        <fullName evidence="2">Putative phage protein</fullName>
    </submittedName>
</protein>
<evidence type="ECO:0000259" key="1">
    <source>
        <dbReference type="Pfam" id="PF01844"/>
    </source>
</evidence>
<organism evidence="2 3">
    <name type="scientific">Selenomonas ruminantium subsp. lactilytica (strain NBRC 103574 / TAM6421)</name>
    <dbReference type="NCBI Taxonomy" id="927704"/>
    <lineage>
        <taxon>Bacteria</taxon>
        <taxon>Bacillati</taxon>
        <taxon>Bacillota</taxon>
        <taxon>Negativicutes</taxon>
        <taxon>Selenomonadales</taxon>
        <taxon>Selenomonadaceae</taxon>
        <taxon>Selenomonas</taxon>
    </lineage>
</organism>
<evidence type="ECO:0000313" key="3">
    <source>
        <dbReference type="Proteomes" id="UP000007887"/>
    </source>
</evidence>
<feature type="domain" description="HNH" evidence="1">
    <location>
        <begin position="30"/>
        <end position="77"/>
    </location>
</feature>
<dbReference type="Pfam" id="PF01844">
    <property type="entry name" value="HNH"/>
    <property type="match status" value="1"/>
</dbReference>
<dbReference type="GO" id="GO:0004519">
    <property type="term" value="F:endonuclease activity"/>
    <property type="evidence" value="ECO:0007669"/>
    <property type="project" value="InterPro"/>
</dbReference>
<accession>I0GPZ4</accession>
<dbReference type="AlphaFoldDB" id="I0GPZ4"/>
<dbReference type="EMBL" id="AP012292">
    <property type="protein sequence ID" value="BAL82831.1"/>
    <property type="molecule type" value="Genomic_DNA"/>
</dbReference>
<dbReference type="KEGG" id="sri:SELR_11230"/>
<gene>
    <name evidence="2" type="ordered locus">SELR_11230</name>
</gene>
<dbReference type="RefSeq" id="WP_014424268.1">
    <property type="nucleotide sequence ID" value="NC_017068.1"/>
</dbReference>
<reference evidence="2 3" key="1">
    <citation type="submission" date="2011-10" db="EMBL/GenBank/DDBJ databases">
        <title>Whole genome sequence of Selenomonas ruminantium subsp. lactilytica TAM6421.</title>
        <authorList>
            <person name="Oguchi A."/>
            <person name="Ankai A."/>
            <person name="Kaneko J."/>
            <person name="Yamada-Narita S."/>
            <person name="Fukui S."/>
            <person name="Takahashi M."/>
            <person name="Onodera T."/>
            <person name="Kojima S."/>
            <person name="Fushimi T."/>
            <person name="Abe N."/>
            <person name="Kamio Y."/>
            <person name="Yamazaki S."/>
            <person name="Fujita N."/>
        </authorList>
    </citation>
    <scope>NUCLEOTIDE SEQUENCE [LARGE SCALE GENOMIC DNA]</scope>
    <source>
        <strain evidence="3">NBRC 103574 / TAM6421</strain>
    </source>
</reference>
<dbReference type="OrthoDB" id="9811997at2"/>
<dbReference type="Proteomes" id="UP000007887">
    <property type="component" value="Chromosome"/>
</dbReference>
<dbReference type="HOGENOM" id="CLU_108879_5_1_9"/>
<proteinExistence type="predicted"/>
<dbReference type="InterPro" id="IPR002711">
    <property type="entry name" value="HNH"/>
</dbReference>
<dbReference type="InterPro" id="IPR003615">
    <property type="entry name" value="HNH_nuc"/>
</dbReference>